<organism evidence="2 3">
    <name type="scientific">Leptospira interrogans serovar Grippotyphosa str. LT2186</name>
    <dbReference type="NCBI Taxonomy" id="1001599"/>
    <lineage>
        <taxon>Bacteria</taxon>
        <taxon>Pseudomonadati</taxon>
        <taxon>Spirochaetota</taxon>
        <taxon>Spirochaetia</taxon>
        <taxon>Leptospirales</taxon>
        <taxon>Leptospiraceae</taxon>
        <taxon>Leptospira</taxon>
    </lineage>
</organism>
<protein>
    <submittedName>
        <fullName evidence="2">Uncharacterized protein</fullName>
    </submittedName>
</protein>
<dbReference type="Proteomes" id="UP000011776">
    <property type="component" value="Unassembled WGS sequence"/>
</dbReference>
<dbReference type="BioCyc" id="LINT1001599:G11K9-3107-MONOMER"/>
<keyword evidence="1" id="KW-0472">Membrane</keyword>
<evidence type="ECO:0000313" key="3">
    <source>
        <dbReference type="Proteomes" id="UP000011776"/>
    </source>
</evidence>
<keyword evidence="1" id="KW-1133">Transmembrane helix</keyword>
<name>M3HZM8_LEPIR</name>
<keyword evidence="1" id="KW-0812">Transmembrane</keyword>
<evidence type="ECO:0000313" key="2">
    <source>
        <dbReference type="EMBL" id="EMG09117.1"/>
    </source>
</evidence>
<dbReference type="AlphaFoldDB" id="M3HZM8"/>
<evidence type="ECO:0000256" key="1">
    <source>
        <dbReference type="SAM" id="Phobius"/>
    </source>
</evidence>
<accession>M3HZM8</accession>
<sequence length="93" mass="10920">MSPFSHTFLRVFRAAVSSFVRKGNGKQNSQPKKYFLCPICKTSLIFFNCKLLMRLNILNEGMKFLTNPLNISAIYYFFTSIIFYISFTFHLKK</sequence>
<dbReference type="EMBL" id="AFME02000341">
    <property type="protein sequence ID" value="EMG09117.1"/>
    <property type="molecule type" value="Genomic_DNA"/>
</dbReference>
<proteinExistence type="predicted"/>
<feature type="transmembrane region" description="Helical" evidence="1">
    <location>
        <begin position="73"/>
        <end position="91"/>
    </location>
</feature>
<gene>
    <name evidence="2" type="ORF">LEP1GSC151_2379</name>
</gene>
<comment type="caution">
    <text evidence="2">The sequence shown here is derived from an EMBL/GenBank/DDBJ whole genome shotgun (WGS) entry which is preliminary data.</text>
</comment>
<reference evidence="2 3" key="1">
    <citation type="submission" date="2013-02" db="EMBL/GenBank/DDBJ databases">
        <authorList>
            <person name="Harkins D.M."/>
            <person name="Durkin A.S."/>
            <person name="Brinkac L.M."/>
            <person name="Haft D.H."/>
            <person name="Selengut J.D."/>
            <person name="Sanka R."/>
            <person name="DePew J."/>
            <person name="Purushe J."/>
            <person name="Tulsiani S.M."/>
            <person name="Graham G.C."/>
            <person name="Burns M.-A."/>
            <person name="Dohnt M.F."/>
            <person name="Smythe L.D."/>
            <person name="McKay D.B."/>
            <person name="Craig S.B."/>
            <person name="Vinetz J.M."/>
            <person name="Sutton G.G."/>
            <person name="Nierman W.C."/>
            <person name="Fouts D.E."/>
        </authorList>
    </citation>
    <scope>NUCLEOTIDE SEQUENCE [LARGE SCALE GENOMIC DNA]</scope>
    <source>
        <strain evidence="2 3">LT2186</strain>
    </source>
</reference>